<feature type="region of interest" description="Disordered" evidence="1">
    <location>
        <begin position="100"/>
        <end position="126"/>
    </location>
</feature>
<organism evidence="2 3">
    <name type="scientific">Puccinia coronata f. sp. avenae</name>
    <dbReference type="NCBI Taxonomy" id="200324"/>
    <lineage>
        <taxon>Eukaryota</taxon>
        <taxon>Fungi</taxon>
        <taxon>Dikarya</taxon>
        <taxon>Basidiomycota</taxon>
        <taxon>Pucciniomycotina</taxon>
        <taxon>Pucciniomycetes</taxon>
        <taxon>Pucciniales</taxon>
        <taxon>Pucciniaceae</taxon>
        <taxon>Puccinia</taxon>
    </lineage>
</organism>
<feature type="compositionally biased region" description="Low complexity" evidence="1">
    <location>
        <begin position="389"/>
        <end position="398"/>
    </location>
</feature>
<proteinExistence type="predicted"/>
<gene>
    <name evidence="2" type="ORF">PCANC_25139</name>
</gene>
<sequence>MDFHSYRAAATCPSQTLFKVLEARQITDCLSEPPALNYLRHAFPFKEWQGLIVRTTLRCQASSRKRRRDNPAATTSNLASRSGNPELPFAPTVLSYHKLAGTNGPASADRAASPETSAPQATLNQPAIHLAQPPLRDYVGPESYSSMILGIDKIDQLKTEPALPLDQGIAPSKIFSQVTSTALASNRSTPVPQPVDRQQLVISRRKAPPHLMAGSMTPTPTHPLAPMNEHLRCRGVLLALTPYNQLALCGRETSVDTKMPAQDKLTTMSNIFQGQWLLFVNAKEASNFWLMRIALNQAISTPRHHHQPLRYAEDDGDIQWLVGQRQAGEDGTIIPNSPPPTATQASYHTVSHRSHSCGETASCFPGLYATSRPSSVSANSAATVTSLHAAAASSQRAQSPPPWQETDGSASSTRADDTRYWTPARHLPTRPEGLPAPSLPRAGGVLRTGTLKPAAATSTPKLTPRCNAAEREVAKTTEWLHKPSFHQTTLSEIWKPLFNQSL</sequence>
<feature type="region of interest" description="Disordered" evidence="1">
    <location>
        <begin position="329"/>
        <end position="350"/>
    </location>
</feature>
<feature type="region of interest" description="Disordered" evidence="1">
    <location>
        <begin position="389"/>
        <end position="418"/>
    </location>
</feature>
<dbReference type="OrthoDB" id="10662372at2759"/>
<feature type="compositionally biased region" description="Polar residues" evidence="1">
    <location>
        <begin position="114"/>
        <end position="125"/>
    </location>
</feature>
<accession>A0A2N5U0Q7</accession>
<keyword evidence="3" id="KW-1185">Reference proteome</keyword>
<feature type="region of interest" description="Disordered" evidence="1">
    <location>
        <begin position="60"/>
        <end position="86"/>
    </location>
</feature>
<dbReference type="Proteomes" id="UP000235388">
    <property type="component" value="Unassembled WGS sequence"/>
</dbReference>
<dbReference type="EMBL" id="PGCJ01000352">
    <property type="protein sequence ID" value="PLW31302.1"/>
    <property type="molecule type" value="Genomic_DNA"/>
</dbReference>
<dbReference type="AlphaFoldDB" id="A0A2N5U0Q7"/>
<evidence type="ECO:0000313" key="2">
    <source>
        <dbReference type="EMBL" id="PLW31302.1"/>
    </source>
</evidence>
<protein>
    <submittedName>
        <fullName evidence="2">Uncharacterized protein</fullName>
    </submittedName>
</protein>
<evidence type="ECO:0000313" key="3">
    <source>
        <dbReference type="Proteomes" id="UP000235388"/>
    </source>
</evidence>
<evidence type="ECO:0000256" key="1">
    <source>
        <dbReference type="SAM" id="MobiDB-lite"/>
    </source>
</evidence>
<comment type="caution">
    <text evidence="2">The sequence shown here is derived from an EMBL/GenBank/DDBJ whole genome shotgun (WGS) entry which is preliminary data.</text>
</comment>
<feature type="compositionally biased region" description="Polar residues" evidence="1">
    <location>
        <begin position="72"/>
        <end position="83"/>
    </location>
</feature>
<name>A0A2N5U0Q7_9BASI</name>
<reference evidence="2 3" key="1">
    <citation type="submission" date="2017-11" db="EMBL/GenBank/DDBJ databases">
        <title>De novo assembly and phasing of dikaryotic genomes from two isolates of Puccinia coronata f. sp. avenae, the causal agent of oat crown rust.</title>
        <authorList>
            <person name="Miller M.E."/>
            <person name="Zhang Y."/>
            <person name="Omidvar V."/>
            <person name="Sperschneider J."/>
            <person name="Schwessinger B."/>
            <person name="Raley C."/>
            <person name="Palmer J.M."/>
            <person name="Garnica D."/>
            <person name="Upadhyaya N."/>
            <person name="Rathjen J."/>
            <person name="Taylor J.M."/>
            <person name="Park R.F."/>
            <person name="Dodds P.N."/>
            <person name="Hirsch C.D."/>
            <person name="Kianian S.F."/>
            <person name="Figueroa M."/>
        </authorList>
    </citation>
    <scope>NUCLEOTIDE SEQUENCE [LARGE SCALE GENOMIC DNA]</scope>
    <source>
        <strain evidence="2">12NC29</strain>
    </source>
</reference>